<evidence type="ECO:0000313" key="2">
    <source>
        <dbReference type="EMBL" id="KAE8420226.1"/>
    </source>
</evidence>
<proteinExistence type="predicted"/>
<feature type="transmembrane region" description="Helical" evidence="1">
    <location>
        <begin position="72"/>
        <end position="90"/>
    </location>
</feature>
<keyword evidence="1" id="KW-0472">Membrane</keyword>
<dbReference type="EMBL" id="ML735710">
    <property type="protein sequence ID" value="KAE8420226.1"/>
    <property type="molecule type" value="Genomic_DNA"/>
</dbReference>
<sequence length="106" mass="11954">MIFHTCSANITHPSVTRACNSVVECSLRMREVGGSIPLKSIIRFFNSFLFSRFACTSVCSFFPIVGKEFECYDLLISFLYAFAYPIYFLPSPVFHSSSSRQFPAAP</sequence>
<organism evidence="2 3">
    <name type="scientific">Aspergillus pseudocaelatus</name>
    <dbReference type="NCBI Taxonomy" id="1825620"/>
    <lineage>
        <taxon>Eukaryota</taxon>
        <taxon>Fungi</taxon>
        <taxon>Dikarya</taxon>
        <taxon>Ascomycota</taxon>
        <taxon>Pezizomycotina</taxon>
        <taxon>Eurotiomycetes</taxon>
        <taxon>Eurotiomycetidae</taxon>
        <taxon>Eurotiales</taxon>
        <taxon>Aspergillaceae</taxon>
        <taxon>Aspergillus</taxon>
        <taxon>Aspergillus subgen. Circumdati</taxon>
    </lineage>
</organism>
<protein>
    <submittedName>
        <fullName evidence="2">Uncharacterized protein</fullName>
    </submittedName>
</protein>
<reference evidence="2 3" key="1">
    <citation type="submission" date="2019-04" db="EMBL/GenBank/DDBJ databases">
        <authorList>
            <consortium name="DOE Joint Genome Institute"/>
            <person name="Mondo S."/>
            <person name="Kjaerbolling I."/>
            <person name="Vesth T."/>
            <person name="Frisvad J.C."/>
            <person name="Nybo J.L."/>
            <person name="Theobald S."/>
            <person name="Kildgaard S."/>
            <person name="Isbrandt T."/>
            <person name="Kuo A."/>
            <person name="Sato A."/>
            <person name="Lyhne E.K."/>
            <person name="Kogle M.E."/>
            <person name="Wiebenga A."/>
            <person name="Kun R.S."/>
            <person name="Lubbers R.J."/>
            <person name="Makela M.R."/>
            <person name="Barry K."/>
            <person name="Chovatia M."/>
            <person name="Clum A."/>
            <person name="Daum C."/>
            <person name="Haridas S."/>
            <person name="He G."/>
            <person name="LaButti K."/>
            <person name="Lipzen A."/>
            <person name="Riley R."/>
            <person name="Salamov A."/>
            <person name="Simmons B.A."/>
            <person name="Magnuson J.K."/>
            <person name="Henrissat B."/>
            <person name="Mortensen U.H."/>
            <person name="Larsen T.O."/>
            <person name="Devries R.P."/>
            <person name="Grigoriev I.V."/>
            <person name="Machida M."/>
            <person name="Baker S.E."/>
            <person name="Andersen M.R."/>
            <person name="Cantor M.N."/>
            <person name="Hua S.X."/>
        </authorList>
    </citation>
    <scope>NUCLEOTIDE SEQUENCE [LARGE SCALE GENOMIC DNA]</scope>
    <source>
        <strain evidence="2 3">CBS 117616</strain>
    </source>
</reference>
<name>A0ABQ6WWZ8_9EURO</name>
<evidence type="ECO:0000256" key="1">
    <source>
        <dbReference type="SAM" id="Phobius"/>
    </source>
</evidence>
<gene>
    <name evidence="2" type="ORF">BDV36DRAFT_249885</name>
</gene>
<keyword evidence="1" id="KW-1133">Transmembrane helix</keyword>
<keyword evidence="3" id="KW-1185">Reference proteome</keyword>
<accession>A0ABQ6WWZ8</accession>
<dbReference type="Proteomes" id="UP000325395">
    <property type="component" value="Unassembled WGS sequence"/>
</dbReference>
<feature type="transmembrane region" description="Helical" evidence="1">
    <location>
        <begin position="44"/>
        <end position="66"/>
    </location>
</feature>
<evidence type="ECO:0000313" key="3">
    <source>
        <dbReference type="Proteomes" id="UP000325395"/>
    </source>
</evidence>
<keyword evidence="1" id="KW-0812">Transmembrane</keyword>